<dbReference type="GO" id="GO:0016747">
    <property type="term" value="F:acyltransferase activity, transferring groups other than amino-acyl groups"/>
    <property type="evidence" value="ECO:0007669"/>
    <property type="project" value="InterPro"/>
</dbReference>
<feature type="domain" description="N-acetyltransferase" evidence="3">
    <location>
        <begin position="1"/>
        <end position="166"/>
    </location>
</feature>
<keyword evidence="1" id="KW-0808">Transferase</keyword>
<keyword evidence="2" id="KW-0012">Acyltransferase</keyword>
<organism evidence="4 5">
    <name type="scientific">Tenuibacillus multivorans</name>
    <dbReference type="NCBI Taxonomy" id="237069"/>
    <lineage>
        <taxon>Bacteria</taxon>
        <taxon>Bacillati</taxon>
        <taxon>Bacillota</taxon>
        <taxon>Bacilli</taxon>
        <taxon>Bacillales</taxon>
        <taxon>Bacillaceae</taxon>
        <taxon>Tenuibacillus</taxon>
    </lineage>
</organism>
<keyword evidence="5" id="KW-1185">Reference proteome</keyword>
<proteinExistence type="predicted"/>
<dbReference type="GO" id="GO:0005840">
    <property type="term" value="C:ribosome"/>
    <property type="evidence" value="ECO:0007669"/>
    <property type="project" value="UniProtKB-KW"/>
</dbReference>
<dbReference type="InterPro" id="IPR000182">
    <property type="entry name" value="GNAT_dom"/>
</dbReference>
<dbReference type="EMBL" id="FNIG01000004">
    <property type="protein sequence ID" value="SDN42039.1"/>
    <property type="molecule type" value="Genomic_DNA"/>
</dbReference>
<dbReference type="SUPFAM" id="SSF55729">
    <property type="entry name" value="Acyl-CoA N-acyltransferases (Nat)"/>
    <property type="match status" value="1"/>
</dbReference>
<keyword evidence="4" id="KW-0687">Ribonucleoprotein</keyword>
<dbReference type="PANTHER" id="PTHR43877">
    <property type="entry name" value="AMINOALKYLPHOSPHONATE N-ACETYLTRANSFERASE-RELATED-RELATED"/>
    <property type="match status" value="1"/>
</dbReference>
<dbReference type="AlphaFoldDB" id="A0A1H0B8S9"/>
<evidence type="ECO:0000256" key="1">
    <source>
        <dbReference type="ARBA" id="ARBA00022679"/>
    </source>
</evidence>
<dbReference type="InterPro" id="IPR050832">
    <property type="entry name" value="Bact_Acetyltransf"/>
</dbReference>
<protein>
    <submittedName>
        <fullName evidence="4">Ribosomal protein S18 acetylase RimI</fullName>
    </submittedName>
</protein>
<dbReference type="PANTHER" id="PTHR43877:SF2">
    <property type="entry name" value="AMINOALKYLPHOSPHONATE N-ACETYLTRANSFERASE-RELATED"/>
    <property type="match status" value="1"/>
</dbReference>
<reference evidence="4 5" key="1">
    <citation type="submission" date="2016-10" db="EMBL/GenBank/DDBJ databases">
        <authorList>
            <person name="de Groot N.N."/>
        </authorList>
    </citation>
    <scope>NUCLEOTIDE SEQUENCE [LARGE SCALE GENOMIC DNA]</scope>
    <source>
        <strain evidence="4 5">CGMCC 1.3442</strain>
    </source>
</reference>
<evidence type="ECO:0000313" key="5">
    <source>
        <dbReference type="Proteomes" id="UP000199334"/>
    </source>
</evidence>
<name>A0A1H0B8S9_9BACI</name>
<accession>A0A1H0B8S9</accession>
<sequence length="167" mass="19542">MIREGQLKDLDKIESLVKRAKEKMLEEGNDQWDDTYPKREHYEDDLRHGRLFVYEEKGRILGAACISDTGHSEYDEIDWKTTIKPYLCMKRLAVDPTTRQRGIGLKFYQFAEELAKDREVPSLRTDTNGANKAALRLFEKAGYSFVTAERHGHYKEPFVYYEKVVGK</sequence>
<dbReference type="InterPro" id="IPR016181">
    <property type="entry name" value="Acyl_CoA_acyltransferase"/>
</dbReference>
<gene>
    <name evidence="4" type="ORF">SAMN05216498_2265</name>
</gene>
<evidence type="ECO:0000313" key="4">
    <source>
        <dbReference type="EMBL" id="SDN42039.1"/>
    </source>
</evidence>
<keyword evidence="4" id="KW-0689">Ribosomal protein</keyword>
<dbReference type="PROSITE" id="PS51186">
    <property type="entry name" value="GNAT"/>
    <property type="match status" value="1"/>
</dbReference>
<dbReference type="STRING" id="237069.SAMN05216498_2265"/>
<evidence type="ECO:0000256" key="2">
    <source>
        <dbReference type="ARBA" id="ARBA00023315"/>
    </source>
</evidence>
<dbReference type="CDD" id="cd04301">
    <property type="entry name" value="NAT_SF"/>
    <property type="match status" value="1"/>
</dbReference>
<dbReference type="Proteomes" id="UP000199334">
    <property type="component" value="Unassembled WGS sequence"/>
</dbReference>
<evidence type="ECO:0000259" key="3">
    <source>
        <dbReference type="PROSITE" id="PS51186"/>
    </source>
</evidence>
<dbReference type="Gene3D" id="3.40.630.30">
    <property type="match status" value="1"/>
</dbReference>
<dbReference type="Pfam" id="PF00583">
    <property type="entry name" value="Acetyltransf_1"/>
    <property type="match status" value="1"/>
</dbReference>
<dbReference type="RefSeq" id="WP_176753013.1">
    <property type="nucleotide sequence ID" value="NZ_BJVZ01000029.1"/>
</dbReference>